<accession>A0A078AJU5</accession>
<proteinExistence type="predicted"/>
<dbReference type="InterPro" id="IPR018247">
    <property type="entry name" value="EF_Hand_1_Ca_BS"/>
</dbReference>
<dbReference type="Proteomes" id="UP000039865">
    <property type="component" value="Unassembled WGS sequence"/>
</dbReference>
<protein>
    <submittedName>
        <fullName evidence="5">Radial spoke protein 7</fullName>
    </submittedName>
</protein>
<dbReference type="PANTHER" id="PTHR34524:SF6">
    <property type="entry name" value="CALCYPHOSINE LIKE"/>
    <property type="match status" value="1"/>
</dbReference>
<dbReference type="Pfam" id="PF14469">
    <property type="entry name" value="AKAP28"/>
    <property type="match status" value="1"/>
</dbReference>
<feature type="domain" description="EF-hand" evidence="4">
    <location>
        <begin position="455"/>
        <end position="483"/>
    </location>
</feature>
<keyword evidence="6" id="KW-1185">Reference proteome</keyword>
<dbReference type="PANTHER" id="PTHR34524">
    <property type="entry name" value="CALCYPHOSIN"/>
    <property type="match status" value="1"/>
</dbReference>
<dbReference type="PROSITE" id="PS50222">
    <property type="entry name" value="EF_HAND_2"/>
    <property type="match status" value="4"/>
</dbReference>
<evidence type="ECO:0000313" key="6">
    <source>
        <dbReference type="Proteomes" id="UP000039865"/>
    </source>
</evidence>
<dbReference type="Pfam" id="PF13499">
    <property type="entry name" value="EF-hand_7"/>
    <property type="match status" value="2"/>
</dbReference>
<organism evidence="5 6">
    <name type="scientific">Stylonychia lemnae</name>
    <name type="common">Ciliate</name>
    <dbReference type="NCBI Taxonomy" id="5949"/>
    <lineage>
        <taxon>Eukaryota</taxon>
        <taxon>Sar</taxon>
        <taxon>Alveolata</taxon>
        <taxon>Ciliophora</taxon>
        <taxon>Intramacronucleata</taxon>
        <taxon>Spirotrichea</taxon>
        <taxon>Stichotrichia</taxon>
        <taxon>Sporadotrichida</taxon>
        <taxon>Oxytrichidae</taxon>
        <taxon>Stylonychinae</taxon>
        <taxon>Stylonychia</taxon>
    </lineage>
</organism>
<dbReference type="SMART" id="SM00054">
    <property type="entry name" value="EFh"/>
    <property type="match status" value="4"/>
</dbReference>
<evidence type="ECO:0000256" key="1">
    <source>
        <dbReference type="ARBA" id="ARBA00022723"/>
    </source>
</evidence>
<gene>
    <name evidence="5" type="primary">Contig15329.g16336</name>
    <name evidence="5" type="ORF">STYLEM_11190</name>
</gene>
<dbReference type="CDD" id="cd00051">
    <property type="entry name" value="EFh"/>
    <property type="match status" value="2"/>
</dbReference>
<dbReference type="OrthoDB" id="26525at2759"/>
<dbReference type="SUPFAM" id="SSF47473">
    <property type="entry name" value="EF-hand"/>
    <property type="match status" value="2"/>
</dbReference>
<dbReference type="InterPro" id="IPR011992">
    <property type="entry name" value="EF-hand-dom_pair"/>
</dbReference>
<feature type="domain" description="EF-hand" evidence="4">
    <location>
        <begin position="497"/>
        <end position="519"/>
    </location>
</feature>
<dbReference type="InterPro" id="IPR051581">
    <property type="entry name" value="Ca-bind"/>
</dbReference>
<keyword evidence="2" id="KW-0677">Repeat</keyword>
<feature type="domain" description="EF-hand" evidence="4">
    <location>
        <begin position="201"/>
        <end position="236"/>
    </location>
</feature>
<name>A0A078AJU5_STYLE</name>
<reference evidence="5 6" key="1">
    <citation type="submission" date="2014-06" db="EMBL/GenBank/DDBJ databases">
        <authorList>
            <person name="Swart Estienne"/>
        </authorList>
    </citation>
    <scope>NUCLEOTIDE SEQUENCE [LARGE SCALE GENOMIC DNA]</scope>
    <source>
        <strain evidence="5 6">130c</strain>
    </source>
</reference>
<dbReference type="AlphaFoldDB" id="A0A078AJU5"/>
<dbReference type="InParanoid" id="A0A078AJU5"/>
<keyword evidence="3" id="KW-0106">Calcium</keyword>
<sequence length="557" mass="64906">MREEEGVEYVKKIVNEWSKVYINQVFFINKFSNIYNYEVEFSKPHSIKPIPEGTVKVFFSLIEKANGDCIVEFNFENESLKHKLDNTMRTNMFEQWIDRVLENKLKIKMQLHLGTEFEYTRTVDEKGKTVDPFVPKFDIMKVKDLSKEMRKSQKINVESPRFVNTLKRALFEMFELADKDKSGQLSYQEFYDAFKTLSYGLSENDIKTLVALADENDDGLIDWEEFIPIGIESIQTFFARNKTLQRAKAYERELNKEAMLLVYQDEIKKANEILQKKFVKIDEQKTGHIPIIELKKSMFHCNLITPKEINIIMRSLKDETFEYKLFQQTLFDVRFELAKSRIMDTNIDKLQEHLNIVFSRYDPEQTGQINILQIQEALLKSKKVNLTPFQIHSLIGLSCPDAHGMVVYKEFAPKCRDMINELFTVKSLSDKSTLMQTGAFKPQENLDEINLSGLDLFKKYDRNQNGFLEIHEYIQCLKDSDVKLTEPEIITLGLSADINGDGRIDYEEFMKHFQDCLKLIRLQSTLQDAYNLYNKQSAQIGSKRPGAGIQPAGGKLL</sequence>
<dbReference type="EMBL" id="CCKQ01010634">
    <property type="protein sequence ID" value="CDW82161.1"/>
    <property type="molecule type" value="Genomic_DNA"/>
</dbReference>
<keyword evidence="1" id="KW-0479">Metal-binding</keyword>
<dbReference type="PROSITE" id="PS00018">
    <property type="entry name" value="EF_HAND_1"/>
    <property type="match status" value="4"/>
</dbReference>
<dbReference type="Gene3D" id="1.10.238.10">
    <property type="entry name" value="EF-hand"/>
    <property type="match status" value="4"/>
</dbReference>
<dbReference type="InterPro" id="IPR025663">
    <property type="entry name" value="AKAP_28"/>
</dbReference>
<evidence type="ECO:0000313" key="5">
    <source>
        <dbReference type="EMBL" id="CDW82161.1"/>
    </source>
</evidence>
<dbReference type="OMA" id="DSWRIMR"/>
<evidence type="ECO:0000256" key="2">
    <source>
        <dbReference type="ARBA" id="ARBA00022737"/>
    </source>
</evidence>
<evidence type="ECO:0000256" key="3">
    <source>
        <dbReference type="ARBA" id="ARBA00022837"/>
    </source>
</evidence>
<evidence type="ECO:0000259" key="4">
    <source>
        <dbReference type="PROSITE" id="PS50222"/>
    </source>
</evidence>
<dbReference type="InterPro" id="IPR002048">
    <property type="entry name" value="EF_hand_dom"/>
</dbReference>
<dbReference type="GO" id="GO:0005509">
    <property type="term" value="F:calcium ion binding"/>
    <property type="evidence" value="ECO:0007669"/>
    <property type="project" value="InterPro"/>
</dbReference>
<feature type="domain" description="EF-hand" evidence="4">
    <location>
        <begin position="165"/>
        <end position="200"/>
    </location>
</feature>